<protein>
    <submittedName>
        <fullName evidence="2">Uncharacterized protein</fullName>
    </submittedName>
</protein>
<feature type="compositionally biased region" description="Basic and acidic residues" evidence="1">
    <location>
        <begin position="54"/>
        <end position="67"/>
    </location>
</feature>
<sequence length="113" mass="13009">MKEVSPLFVRFVHKKMILCVLILQYWAAFCSYSIALQTHETTSESATIGEETFPLERADGQKEKPSYQSKKDVINKNILVLSNKKDLKKPKNTESILDTFPLPPPPAKYYKFQ</sequence>
<evidence type="ECO:0000256" key="1">
    <source>
        <dbReference type="SAM" id="MobiDB-lite"/>
    </source>
</evidence>
<reference evidence="2 3" key="1">
    <citation type="journal article" date="2017" name="PLoS ONE">
        <title>Genomic sequence of 'Candidatus Liberibacter solanacearum' haplotype C and its comparison with haplotype A and B genomes.</title>
        <authorList>
            <person name="Wang J."/>
            <person name="Haapalainen M."/>
            <person name="Schott T."/>
            <person name="Thompson S.M."/>
            <person name="Smith G.R."/>
            <person name="Nissinen A.I."/>
            <person name="Pirhonen M."/>
        </authorList>
    </citation>
    <scope>NUCLEOTIDE SEQUENCE [LARGE SCALE GENOMIC DNA]</scope>
    <source>
        <strain evidence="2 3">FIN111</strain>
    </source>
</reference>
<gene>
    <name evidence="2" type="ORF">AYO25_04395</name>
</gene>
<evidence type="ECO:0000313" key="3">
    <source>
        <dbReference type="Proteomes" id="UP000189542"/>
    </source>
</evidence>
<organism evidence="2 3">
    <name type="scientific">Candidatus Liberibacter solanacearum</name>
    <dbReference type="NCBI Taxonomy" id="556287"/>
    <lineage>
        <taxon>Bacteria</taxon>
        <taxon>Pseudomonadati</taxon>
        <taxon>Pseudomonadota</taxon>
        <taxon>Alphaproteobacteria</taxon>
        <taxon>Hyphomicrobiales</taxon>
        <taxon>Rhizobiaceae</taxon>
        <taxon>Liberibacter</taxon>
    </lineage>
</organism>
<comment type="caution">
    <text evidence="2">The sequence shown here is derived from an EMBL/GenBank/DDBJ whole genome shotgun (WGS) entry which is preliminary data.</text>
</comment>
<dbReference type="EMBL" id="LVWB01000013">
    <property type="protein sequence ID" value="ONI58807.1"/>
    <property type="molecule type" value="Genomic_DNA"/>
</dbReference>
<accession>A0A1V2N7B7</accession>
<dbReference type="RefSeq" id="WP_076969642.1">
    <property type="nucleotide sequence ID" value="NZ_LVWB01000013.1"/>
</dbReference>
<dbReference type="Proteomes" id="UP000189542">
    <property type="component" value="Unassembled WGS sequence"/>
</dbReference>
<proteinExistence type="predicted"/>
<name>A0A1V2N7B7_9HYPH</name>
<feature type="region of interest" description="Disordered" evidence="1">
    <location>
        <begin position="43"/>
        <end position="67"/>
    </location>
</feature>
<dbReference type="AlphaFoldDB" id="A0A1V2N7B7"/>
<evidence type="ECO:0000313" key="2">
    <source>
        <dbReference type="EMBL" id="ONI58807.1"/>
    </source>
</evidence>